<gene>
    <name evidence="1" type="ORF">GCM10023260_10260</name>
</gene>
<comment type="caution">
    <text evidence="1">The sequence shown here is derived from an EMBL/GenBank/DDBJ whole genome shotgun (WGS) entry which is preliminary data.</text>
</comment>
<accession>A0ABP9MN93</accession>
<reference evidence="2" key="1">
    <citation type="journal article" date="2019" name="Int. J. Syst. Evol. Microbiol.">
        <title>The Global Catalogue of Microorganisms (GCM) 10K type strain sequencing project: providing services to taxonomists for standard genome sequencing and annotation.</title>
        <authorList>
            <consortium name="The Broad Institute Genomics Platform"/>
            <consortium name="The Broad Institute Genome Sequencing Center for Infectious Disease"/>
            <person name="Wu L."/>
            <person name="Ma J."/>
        </authorList>
    </citation>
    <scope>NUCLEOTIDE SEQUENCE [LARGE SCALE GENOMIC DNA]</scope>
    <source>
        <strain evidence="2">JCM 17706</strain>
    </source>
</reference>
<evidence type="ECO:0000313" key="2">
    <source>
        <dbReference type="Proteomes" id="UP001501525"/>
    </source>
</evidence>
<evidence type="ECO:0000313" key="1">
    <source>
        <dbReference type="EMBL" id="GAA5099271.1"/>
    </source>
</evidence>
<organism evidence="1 2">
    <name type="scientific">Bartonella acomydis</name>
    <dbReference type="NCBI Taxonomy" id="686234"/>
    <lineage>
        <taxon>Bacteria</taxon>
        <taxon>Pseudomonadati</taxon>
        <taxon>Pseudomonadota</taxon>
        <taxon>Alphaproteobacteria</taxon>
        <taxon>Hyphomicrobiales</taxon>
        <taxon>Bartonellaceae</taxon>
        <taxon>Bartonella</taxon>
    </lineage>
</organism>
<protein>
    <submittedName>
        <fullName evidence="1">Uncharacterized protein</fullName>
    </submittedName>
</protein>
<sequence>MLLDLITVEESFFFTRTVLAIVMKELKTKKMCSIGNNDGTGADKKFYNPYYAE</sequence>
<dbReference type="EMBL" id="BAABIY010000030">
    <property type="protein sequence ID" value="GAA5099271.1"/>
    <property type="molecule type" value="Genomic_DNA"/>
</dbReference>
<proteinExistence type="predicted"/>
<dbReference type="Proteomes" id="UP001501525">
    <property type="component" value="Unassembled WGS sequence"/>
</dbReference>
<keyword evidence="2" id="KW-1185">Reference proteome</keyword>
<name>A0ABP9MN93_9HYPH</name>